<evidence type="ECO:0000313" key="1">
    <source>
        <dbReference type="EMBL" id="KAB1202032.1"/>
    </source>
</evidence>
<protein>
    <submittedName>
        <fullName evidence="1">Uncharacterized protein</fullName>
    </submittedName>
</protein>
<accession>A0A6A1UNZ8</accession>
<keyword evidence="3" id="KW-1185">Reference proteome</keyword>
<dbReference type="Proteomes" id="UP000516437">
    <property type="component" value="Chromosome 8"/>
</dbReference>
<dbReference type="AlphaFoldDB" id="A0A6A1UNZ8"/>
<organism evidence="1 3">
    <name type="scientific">Morella rubra</name>
    <name type="common">Chinese bayberry</name>
    <dbReference type="NCBI Taxonomy" id="262757"/>
    <lineage>
        <taxon>Eukaryota</taxon>
        <taxon>Viridiplantae</taxon>
        <taxon>Streptophyta</taxon>
        <taxon>Embryophyta</taxon>
        <taxon>Tracheophyta</taxon>
        <taxon>Spermatophyta</taxon>
        <taxon>Magnoliopsida</taxon>
        <taxon>eudicotyledons</taxon>
        <taxon>Gunneridae</taxon>
        <taxon>Pentapetalae</taxon>
        <taxon>rosids</taxon>
        <taxon>fabids</taxon>
        <taxon>Fagales</taxon>
        <taxon>Myricaceae</taxon>
        <taxon>Morella</taxon>
    </lineage>
</organism>
<evidence type="ECO:0000313" key="2">
    <source>
        <dbReference type="EMBL" id="KAB1203094.1"/>
    </source>
</evidence>
<comment type="caution">
    <text evidence="1">The sequence shown here is derived from an EMBL/GenBank/DDBJ whole genome shotgun (WGS) entry which is preliminary data.</text>
</comment>
<dbReference type="EMBL" id="RXIC02000026">
    <property type="protein sequence ID" value="KAB1202032.1"/>
    <property type="molecule type" value="Genomic_DNA"/>
</dbReference>
<dbReference type="EMBL" id="RXIC02000026">
    <property type="protein sequence ID" value="KAB1203094.1"/>
    <property type="molecule type" value="Genomic_DNA"/>
</dbReference>
<name>A0A6A1UNZ8_9ROSI</name>
<sequence>MHVVRMDDIMQNIEDESATQIPPPLSPDVGDIFGEPQVLPRIETKYQAEIPLLVAEFDQLQVIDEPAELDVVANLKQSFLLGLPIPLMWTDCEVVNFNRIVEFGK</sequence>
<reference evidence="1" key="3">
    <citation type="submission" date="2019-09" db="EMBL/GenBank/DDBJ databases">
        <authorList>
            <person name="Gao Z."/>
        </authorList>
    </citation>
    <scope>NUCLEOTIDE SEQUENCE</scope>
    <source>
        <tissue evidence="1">Leaves</tissue>
    </source>
</reference>
<dbReference type="OrthoDB" id="1741109at2759"/>
<evidence type="ECO:0000313" key="3">
    <source>
        <dbReference type="Proteomes" id="UP000516437"/>
    </source>
</evidence>
<reference evidence="1 3" key="2">
    <citation type="journal article" date="2019" name="Plant Biotechnol. J.">
        <title>The red bayberry genome and genetic basis of sex determination.</title>
        <authorList>
            <person name="Jia H.M."/>
            <person name="Jia H.J."/>
            <person name="Cai Q.L."/>
            <person name="Wang Y."/>
            <person name="Zhao H.B."/>
            <person name="Yang W.F."/>
            <person name="Wang G.Y."/>
            <person name="Li Y.H."/>
            <person name="Zhan D.L."/>
            <person name="Shen Y.T."/>
            <person name="Niu Q.F."/>
            <person name="Chang L."/>
            <person name="Qiu J."/>
            <person name="Zhao L."/>
            <person name="Xie H.B."/>
            <person name="Fu W.Y."/>
            <person name="Jin J."/>
            <person name="Li X.W."/>
            <person name="Jiao Y."/>
            <person name="Zhou C.C."/>
            <person name="Tu T."/>
            <person name="Chai C.Y."/>
            <person name="Gao J.L."/>
            <person name="Fan L.J."/>
            <person name="van de Weg E."/>
            <person name="Wang J.Y."/>
            <person name="Gao Z.S."/>
        </authorList>
    </citation>
    <scope>NUCLEOTIDE SEQUENCE [LARGE SCALE GENOMIC DNA]</scope>
    <source>
        <tissue evidence="1">Leaves</tissue>
    </source>
</reference>
<proteinExistence type="predicted"/>
<gene>
    <name evidence="2" type="ORF">CJ030_MR8G005518</name>
    <name evidence="1" type="ORF">CJ030_MR8G007636</name>
</gene>
<reference evidence="1" key="1">
    <citation type="submission" date="2018-07" db="EMBL/GenBank/DDBJ databases">
        <authorList>
            <person name="Gao Z.-S."/>
            <person name="Jia H.-M."/>
            <person name="Jia H.-J."/>
            <person name="Cai Q.-L."/>
            <person name="Wang Y."/>
            <person name="Zhao H.-B."/>
        </authorList>
    </citation>
    <scope>NUCLEOTIDE SEQUENCE</scope>
    <source>
        <tissue evidence="1">Leaves</tissue>
    </source>
</reference>